<comment type="caution">
    <text evidence="1">The sequence shown here is derived from an EMBL/GenBank/DDBJ whole genome shotgun (WGS) entry which is preliminary data.</text>
</comment>
<dbReference type="EMBL" id="MNBE01000259">
    <property type="protein sequence ID" value="OKP11914.1"/>
    <property type="molecule type" value="Genomic_DNA"/>
</dbReference>
<organism evidence="1 2">
    <name type="scientific">Penicillium subrubescens</name>
    <dbReference type="NCBI Taxonomy" id="1316194"/>
    <lineage>
        <taxon>Eukaryota</taxon>
        <taxon>Fungi</taxon>
        <taxon>Dikarya</taxon>
        <taxon>Ascomycota</taxon>
        <taxon>Pezizomycotina</taxon>
        <taxon>Eurotiomycetes</taxon>
        <taxon>Eurotiomycetidae</taxon>
        <taxon>Eurotiales</taxon>
        <taxon>Aspergillaceae</taxon>
        <taxon>Penicillium</taxon>
    </lineage>
</organism>
<protein>
    <submittedName>
        <fullName evidence="1">Uncharacterized protein</fullName>
    </submittedName>
</protein>
<name>A0A1Q5UHI1_9EURO</name>
<reference evidence="1 2" key="1">
    <citation type="submission" date="2016-10" db="EMBL/GenBank/DDBJ databases">
        <title>Genome sequence of the ascomycete fungus Penicillium subrubescens.</title>
        <authorList>
            <person name="De Vries R.P."/>
            <person name="Peng M."/>
            <person name="Dilokpimol A."/>
            <person name="Hilden K."/>
            <person name="Makela M.R."/>
            <person name="Grigoriev I."/>
            <person name="Riley R."/>
            <person name="Granchi Z."/>
        </authorList>
    </citation>
    <scope>NUCLEOTIDE SEQUENCE [LARGE SCALE GENOMIC DNA]</scope>
    <source>
        <strain evidence="1 2">CBS 132785</strain>
    </source>
</reference>
<keyword evidence="2" id="KW-1185">Reference proteome</keyword>
<proteinExistence type="predicted"/>
<dbReference type="Proteomes" id="UP000186955">
    <property type="component" value="Unassembled WGS sequence"/>
</dbReference>
<evidence type="ECO:0000313" key="2">
    <source>
        <dbReference type="Proteomes" id="UP000186955"/>
    </source>
</evidence>
<evidence type="ECO:0000313" key="1">
    <source>
        <dbReference type="EMBL" id="OKP11914.1"/>
    </source>
</evidence>
<gene>
    <name evidence="1" type="ORF">PENSUB_2584</name>
</gene>
<dbReference type="AlphaFoldDB" id="A0A1Q5UHI1"/>
<accession>A0A1Q5UHI1</accession>
<sequence>MLKNTYVVHDDNFSGTEKLLRDYDATKRIASTTACIANDMGIALFETEGSGSV</sequence>